<dbReference type="AlphaFoldDB" id="A0A371ELH1"/>
<comment type="caution">
    <text evidence="2">The sequence shown here is derived from an EMBL/GenBank/DDBJ whole genome shotgun (WGS) entry which is preliminary data.</text>
</comment>
<evidence type="ECO:0008006" key="4">
    <source>
        <dbReference type="Google" id="ProtNLM"/>
    </source>
</evidence>
<evidence type="ECO:0000256" key="1">
    <source>
        <dbReference type="SAM" id="MobiDB-lite"/>
    </source>
</evidence>
<dbReference type="EMBL" id="QJKJ01013224">
    <property type="protein sequence ID" value="RDX66898.1"/>
    <property type="molecule type" value="Genomic_DNA"/>
</dbReference>
<dbReference type="PANTHER" id="PTHR33223">
    <property type="entry name" value="CCHC-TYPE DOMAIN-CONTAINING PROTEIN"/>
    <property type="match status" value="1"/>
</dbReference>
<sequence>MPLVEEWKSNLVSPYEYERGHNESPKSPSSGSFKSYKSRKSDGHERHKRIMRHGKELRRSTLKGMTSEESTRRSQFSKEVVLAKTKSSRTAPNHNEVIPVVTRCQLQSTYRYPSARIHPDIRRPIPLQYIQARAQLTSVIVVAKRRLSGLAGTLLDDSICQYLAIYGGTLQLPLAVVSCIIGIDHVRLRAECMTRSKSSSSLHSLDPKIDKTLNRIRKTKIIHLGNSSSSFNLYSNMILLNISLILQDIEGVGDTGCVIPTVVHLISVAGASLVIQAKIQTHTYFHTFVSEDPHKHLKEFHVVCSMMRSQGIPKDYIKMKAFPFSLDGAAKDWLYLQPIMFNTCGDKKWMFLEKFFLTSRTMTIRKEICGIRQHSREHTTRILGKIKQVMCHMSTPQNQRRTFIAEHGRCNKWGVLMDKTPAAARHLISNMVSNMQQFGSRGGAVTSRVVREVGTFDNQRLDNQLTKLTSLVRQLVVE</sequence>
<dbReference type="OrthoDB" id="1414696at2759"/>
<dbReference type="PANTHER" id="PTHR33223:SF3">
    <property type="match status" value="1"/>
</dbReference>
<feature type="non-terminal residue" evidence="2">
    <location>
        <position position="1"/>
    </location>
</feature>
<feature type="region of interest" description="Disordered" evidence="1">
    <location>
        <begin position="14"/>
        <end position="88"/>
    </location>
</feature>
<dbReference type="Proteomes" id="UP000257109">
    <property type="component" value="Unassembled WGS sequence"/>
</dbReference>
<protein>
    <recommendedName>
        <fullName evidence="4">Retrotransposon gag domain-containing protein</fullName>
    </recommendedName>
</protein>
<gene>
    <name evidence="2" type="ORF">CR513_54292</name>
</gene>
<keyword evidence="3" id="KW-1185">Reference proteome</keyword>
<evidence type="ECO:0000313" key="3">
    <source>
        <dbReference type="Proteomes" id="UP000257109"/>
    </source>
</evidence>
<evidence type="ECO:0000313" key="2">
    <source>
        <dbReference type="EMBL" id="RDX66898.1"/>
    </source>
</evidence>
<name>A0A371ELH1_MUCPR</name>
<feature type="compositionally biased region" description="Low complexity" evidence="1">
    <location>
        <begin position="25"/>
        <end position="35"/>
    </location>
</feature>
<accession>A0A371ELH1</accession>
<proteinExistence type="predicted"/>
<organism evidence="2 3">
    <name type="scientific">Mucuna pruriens</name>
    <name type="common">Velvet bean</name>
    <name type="synonym">Dolichos pruriens</name>
    <dbReference type="NCBI Taxonomy" id="157652"/>
    <lineage>
        <taxon>Eukaryota</taxon>
        <taxon>Viridiplantae</taxon>
        <taxon>Streptophyta</taxon>
        <taxon>Embryophyta</taxon>
        <taxon>Tracheophyta</taxon>
        <taxon>Spermatophyta</taxon>
        <taxon>Magnoliopsida</taxon>
        <taxon>eudicotyledons</taxon>
        <taxon>Gunneridae</taxon>
        <taxon>Pentapetalae</taxon>
        <taxon>rosids</taxon>
        <taxon>fabids</taxon>
        <taxon>Fabales</taxon>
        <taxon>Fabaceae</taxon>
        <taxon>Papilionoideae</taxon>
        <taxon>50 kb inversion clade</taxon>
        <taxon>NPAAA clade</taxon>
        <taxon>indigoferoid/millettioid clade</taxon>
        <taxon>Phaseoleae</taxon>
        <taxon>Mucuna</taxon>
    </lineage>
</organism>
<reference evidence="2" key="1">
    <citation type="submission" date="2018-05" db="EMBL/GenBank/DDBJ databases">
        <title>Draft genome of Mucuna pruriens seed.</title>
        <authorList>
            <person name="Nnadi N.E."/>
            <person name="Vos R."/>
            <person name="Hasami M.H."/>
            <person name="Devisetty U.K."/>
            <person name="Aguiy J.C."/>
        </authorList>
    </citation>
    <scope>NUCLEOTIDE SEQUENCE [LARGE SCALE GENOMIC DNA]</scope>
    <source>
        <strain evidence="2">JCA_2017</strain>
    </source>
</reference>